<dbReference type="AlphaFoldDB" id="A0A835UJS0"/>
<dbReference type="EMBL" id="JADCNM010000010">
    <property type="protein sequence ID" value="KAG0465744.1"/>
    <property type="molecule type" value="Genomic_DNA"/>
</dbReference>
<reference evidence="2 3" key="1">
    <citation type="journal article" date="2020" name="Nat. Food">
        <title>A phased Vanilla planifolia genome enables genetic improvement of flavour and production.</title>
        <authorList>
            <person name="Hasing T."/>
            <person name="Tang H."/>
            <person name="Brym M."/>
            <person name="Khazi F."/>
            <person name="Huang T."/>
            <person name="Chambers A.H."/>
        </authorList>
    </citation>
    <scope>NUCLEOTIDE SEQUENCE [LARGE SCALE GENOMIC DNA]</scope>
    <source>
        <tissue evidence="2">Leaf</tissue>
    </source>
</reference>
<proteinExistence type="predicted"/>
<evidence type="ECO:0000256" key="1">
    <source>
        <dbReference type="SAM" id="MobiDB-lite"/>
    </source>
</evidence>
<sequence>MDKKEERRPPLRASSGHDSIIPTLPNAEAHQLTKDLSEKVLNLLNKYVDAMEKVSKQF</sequence>
<dbReference type="Proteomes" id="UP000639772">
    <property type="component" value="Chromosome 10"/>
</dbReference>
<evidence type="ECO:0000313" key="3">
    <source>
        <dbReference type="Proteomes" id="UP000639772"/>
    </source>
</evidence>
<feature type="region of interest" description="Disordered" evidence="1">
    <location>
        <begin position="1"/>
        <end position="22"/>
    </location>
</feature>
<evidence type="ECO:0000313" key="2">
    <source>
        <dbReference type="EMBL" id="KAG0465744.1"/>
    </source>
</evidence>
<name>A0A835UJS0_VANPL</name>
<comment type="caution">
    <text evidence="2">The sequence shown here is derived from an EMBL/GenBank/DDBJ whole genome shotgun (WGS) entry which is preliminary data.</text>
</comment>
<organism evidence="2 3">
    <name type="scientific">Vanilla planifolia</name>
    <name type="common">Vanilla</name>
    <dbReference type="NCBI Taxonomy" id="51239"/>
    <lineage>
        <taxon>Eukaryota</taxon>
        <taxon>Viridiplantae</taxon>
        <taxon>Streptophyta</taxon>
        <taxon>Embryophyta</taxon>
        <taxon>Tracheophyta</taxon>
        <taxon>Spermatophyta</taxon>
        <taxon>Magnoliopsida</taxon>
        <taxon>Liliopsida</taxon>
        <taxon>Asparagales</taxon>
        <taxon>Orchidaceae</taxon>
        <taxon>Vanilloideae</taxon>
        <taxon>Vanilleae</taxon>
        <taxon>Vanilla</taxon>
    </lineage>
</organism>
<protein>
    <submittedName>
        <fullName evidence="2">Uncharacterized protein</fullName>
    </submittedName>
</protein>
<gene>
    <name evidence="2" type="ORF">HPP92_019908</name>
</gene>
<accession>A0A835UJS0</accession>